<dbReference type="GO" id="GO:0005744">
    <property type="term" value="C:TIM23 mitochondrial import inner membrane translocase complex"/>
    <property type="evidence" value="ECO:0007669"/>
    <property type="project" value="UniProtKB-UniRule"/>
</dbReference>
<keyword evidence="10" id="KW-0811">Translocation</keyword>
<feature type="transmembrane region" description="Helical" evidence="10">
    <location>
        <begin position="78"/>
        <end position="103"/>
    </location>
</feature>
<keyword evidence="9 10" id="KW-0472">Membrane</keyword>
<keyword evidence="5 10" id="KW-0999">Mitochondrion inner membrane</keyword>
<keyword evidence="10" id="KW-0813">Transport</keyword>
<evidence type="ECO:0000256" key="5">
    <source>
        <dbReference type="ARBA" id="ARBA00022792"/>
    </source>
</evidence>
<name>A0A1E4TS65_PACTA</name>
<dbReference type="STRING" id="669874.A0A1E4TS65"/>
<dbReference type="Proteomes" id="UP000094236">
    <property type="component" value="Unassembled WGS sequence"/>
</dbReference>
<organism evidence="11 12">
    <name type="scientific">Pachysolen tannophilus NRRL Y-2460</name>
    <dbReference type="NCBI Taxonomy" id="669874"/>
    <lineage>
        <taxon>Eukaryota</taxon>
        <taxon>Fungi</taxon>
        <taxon>Dikarya</taxon>
        <taxon>Ascomycota</taxon>
        <taxon>Saccharomycotina</taxon>
        <taxon>Pichiomycetes</taxon>
        <taxon>Pachysolenaceae</taxon>
        <taxon>Pachysolen</taxon>
    </lineage>
</organism>
<accession>A0A1E4TS65</accession>
<evidence type="ECO:0000256" key="8">
    <source>
        <dbReference type="ARBA" id="ARBA00023128"/>
    </source>
</evidence>
<sequence length="245" mass="27472">MRSFLGIRAYHNVFRTHASQKEAAKTLILLRKNLNANNVYGIRFMNVGMRFNSTKSSSSQSQKSSQTKSSFFNRLSRAITFSASSILVLGAAGLACIVIYLVIAEIAFPSGDTQTFNRAVKLVEDDPVAAKLLRVEEGTRLKAYGETGSDKWTRNRPISSVRRVGLDGKEHVLMRFHVESKTKHGVVQLEAIDDSYFKQEFSYIALDVPGEDRHFVVGPKVPEKRFRIKDPNTGFLGVKWGPKKD</sequence>
<protein>
    <recommendedName>
        <fullName evidence="3 10">Mitochondrial import inner membrane translocase subunit Tim21</fullName>
    </recommendedName>
</protein>
<evidence type="ECO:0000256" key="10">
    <source>
        <dbReference type="RuleBase" id="RU367142"/>
    </source>
</evidence>
<dbReference type="FunFam" id="3.10.450.320:FF:000002">
    <property type="entry name" value="Mitochondrial import inner membrane translocase subunit tim21"/>
    <property type="match status" value="1"/>
</dbReference>
<comment type="function">
    <text evidence="10">Essential component of the TIM23 complex, a complex that mediates the translocation of transit peptide-containing proteins across the mitochondrial inner membrane.</text>
</comment>
<dbReference type="Pfam" id="PF08294">
    <property type="entry name" value="TIM21"/>
    <property type="match status" value="1"/>
</dbReference>
<keyword evidence="4 10" id="KW-0812">Transmembrane</keyword>
<keyword evidence="10" id="KW-0653">Protein transport</keyword>
<dbReference type="PANTHER" id="PTHR13032">
    <property type="entry name" value="MITOCHONDRIAL IMPORT INNER MEMBRANE TRANSLOCASE SUBUNIT TIM21"/>
    <property type="match status" value="1"/>
</dbReference>
<keyword evidence="8 10" id="KW-0496">Mitochondrion</keyword>
<keyword evidence="12" id="KW-1185">Reference proteome</keyword>
<dbReference type="EMBL" id="KV454015">
    <property type="protein sequence ID" value="ODV94605.1"/>
    <property type="molecule type" value="Genomic_DNA"/>
</dbReference>
<dbReference type="AlphaFoldDB" id="A0A1E4TS65"/>
<proteinExistence type="inferred from homology"/>
<dbReference type="InterPro" id="IPR013261">
    <property type="entry name" value="Tim21"/>
</dbReference>
<evidence type="ECO:0000256" key="7">
    <source>
        <dbReference type="ARBA" id="ARBA00022989"/>
    </source>
</evidence>
<evidence type="ECO:0000256" key="2">
    <source>
        <dbReference type="ARBA" id="ARBA00010867"/>
    </source>
</evidence>
<evidence type="ECO:0000256" key="3">
    <source>
        <dbReference type="ARBA" id="ARBA00020726"/>
    </source>
</evidence>
<dbReference type="Gene3D" id="3.10.450.320">
    <property type="entry name" value="Mitochondrial import inner membrane translocase subunit Tim21"/>
    <property type="match status" value="1"/>
</dbReference>
<evidence type="ECO:0000256" key="9">
    <source>
        <dbReference type="ARBA" id="ARBA00023136"/>
    </source>
</evidence>
<dbReference type="OrthoDB" id="436405at2759"/>
<evidence type="ECO:0000256" key="4">
    <source>
        <dbReference type="ARBA" id="ARBA00022692"/>
    </source>
</evidence>
<dbReference type="InterPro" id="IPR038552">
    <property type="entry name" value="Tim21_IMS_sf"/>
</dbReference>
<comment type="similarity">
    <text evidence="2 10">Belongs to the TIM21 family.</text>
</comment>
<evidence type="ECO:0000313" key="12">
    <source>
        <dbReference type="Proteomes" id="UP000094236"/>
    </source>
</evidence>
<comment type="subcellular location">
    <subcellularLocation>
        <location evidence="1 10">Mitochondrion inner membrane</location>
        <topology evidence="1 10">Single-pass membrane protein</topology>
    </subcellularLocation>
</comment>
<dbReference type="PANTHER" id="PTHR13032:SF6">
    <property type="entry name" value="MITOCHONDRIAL IMPORT INNER MEMBRANE TRANSLOCASE SUBUNIT TIM21"/>
    <property type="match status" value="1"/>
</dbReference>
<gene>
    <name evidence="11" type="ORF">PACTADRAFT_50478</name>
</gene>
<keyword evidence="6" id="KW-0809">Transit peptide</keyword>
<evidence type="ECO:0000313" key="11">
    <source>
        <dbReference type="EMBL" id="ODV94605.1"/>
    </source>
</evidence>
<reference evidence="12" key="1">
    <citation type="submission" date="2016-05" db="EMBL/GenBank/DDBJ databases">
        <title>Comparative genomics of biotechnologically important yeasts.</title>
        <authorList>
            <consortium name="DOE Joint Genome Institute"/>
            <person name="Riley R."/>
            <person name="Haridas S."/>
            <person name="Wolfe K.H."/>
            <person name="Lopes M.R."/>
            <person name="Hittinger C.T."/>
            <person name="Goker M."/>
            <person name="Salamov A."/>
            <person name="Wisecaver J."/>
            <person name="Long T.M."/>
            <person name="Aerts A.L."/>
            <person name="Barry K."/>
            <person name="Choi C."/>
            <person name="Clum A."/>
            <person name="Coughlan A.Y."/>
            <person name="Deshpande S."/>
            <person name="Douglass A.P."/>
            <person name="Hanson S.J."/>
            <person name="Klenk H.-P."/>
            <person name="Labutti K."/>
            <person name="Lapidus A."/>
            <person name="Lindquist E."/>
            <person name="Lipzen A."/>
            <person name="Meier-Kolthoff J.P."/>
            <person name="Ohm R.A."/>
            <person name="Otillar R.P."/>
            <person name="Pangilinan J."/>
            <person name="Peng Y."/>
            <person name="Rokas A."/>
            <person name="Rosa C.A."/>
            <person name="Scheuner C."/>
            <person name="Sibirny A.A."/>
            <person name="Slot J.C."/>
            <person name="Stielow J.B."/>
            <person name="Sun H."/>
            <person name="Kurtzman C.P."/>
            <person name="Blackwell M."/>
            <person name="Grigoriev I.V."/>
            <person name="Jeffries T.W."/>
        </authorList>
    </citation>
    <scope>NUCLEOTIDE SEQUENCE [LARGE SCALE GENOMIC DNA]</scope>
    <source>
        <strain evidence="12">NRRL Y-2460</strain>
    </source>
</reference>
<comment type="subunit">
    <text evidence="10">Component of the TIM23 complex.</text>
</comment>
<evidence type="ECO:0000256" key="6">
    <source>
        <dbReference type="ARBA" id="ARBA00022946"/>
    </source>
</evidence>
<dbReference type="GO" id="GO:0030150">
    <property type="term" value="P:protein import into mitochondrial matrix"/>
    <property type="evidence" value="ECO:0007669"/>
    <property type="project" value="UniProtKB-UniRule"/>
</dbReference>
<keyword evidence="7 10" id="KW-1133">Transmembrane helix</keyword>
<evidence type="ECO:0000256" key="1">
    <source>
        <dbReference type="ARBA" id="ARBA00004434"/>
    </source>
</evidence>